<dbReference type="PANTHER" id="PTHR35335">
    <property type="entry name" value="UPF0716 PROTEIN FXSA"/>
    <property type="match status" value="1"/>
</dbReference>
<protein>
    <recommendedName>
        <fullName evidence="4">Membrane protein FxsA</fullName>
    </recommendedName>
</protein>
<dbReference type="EMBL" id="BJYA01000011">
    <property type="protein sequence ID" value="GEN45888.1"/>
    <property type="molecule type" value="Genomic_DNA"/>
</dbReference>
<organism evidence="2 3">
    <name type="scientific">Alkalibacillus haloalkaliphilus</name>
    <dbReference type="NCBI Taxonomy" id="94136"/>
    <lineage>
        <taxon>Bacteria</taxon>
        <taxon>Bacillati</taxon>
        <taxon>Bacillota</taxon>
        <taxon>Bacilli</taxon>
        <taxon>Bacillales</taxon>
        <taxon>Bacillaceae</taxon>
        <taxon>Alkalibacillus</taxon>
    </lineage>
</organism>
<keyword evidence="3" id="KW-1185">Reference proteome</keyword>
<feature type="transmembrane region" description="Helical" evidence="1">
    <location>
        <begin position="5"/>
        <end position="23"/>
    </location>
</feature>
<dbReference type="InterPro" id="IPR007313">
    <property type="entry name" value="FxsA"/>
</dbReference>
<keyword evidence="1" id="KW-1133">Transmembrane helix</keyword>
<keyword evidence="1" id="KW-0812">Transmembrane</keyword>
<feature type="transmembrane region" description="Helical" evidence="1">
    <location>
        <begin position="29"/>
        <end position="47"/>
    </location>
</feature>
<dbReference type="GO" id="GO:0016020">
    <property type="term" value="C:membrane"/>
    <property type="evidence" value="ECO:0007669"/>
    <property type="project" value="InterPro"/>
</dbReference>
<reference evidence="2 3" key="1">
    <citation type="submission" date="2019-07" db="EMBL/GenBank/DDBJ databases">
        <title>Whole genome shotgun sequence of Alkalibacillus haloalkaliphilus NBRC 103110.</title>
        <authorList>
            <person name="Hosoyama A."/>
            <person name="Uohara A."/>
            <person name="Ohji S."/>
            <person name="Ichikawa N."/>
        </authorList>
    </citation>
    <scope>NUCLEOTIDE SEQUENCE [LARGE SCALE GENOMIC DNA]</scope>
    <source>
        <strain evidence="2 3">NBRC 103110</strain>
    </source>
</reference>
<accession>A0A511W6G3</accession>
<evidence type="ECO:0000313" key="3">
    <source>
        <dbReference type="Proteomes" id="UP000321440"/>
    </source>
</evidence>
<dbReference type="PANTHER" id="PTHR35335:SF1">
    <property type="entry name" value="UPF0716 PROTEIN FXSA"/>
    <property type="match status" value="1"/>
</dbReference>
<evidence type="ECO:0000256" key="1">
    <source>
        <dbReference type="SAM" id="Phobius"/>
    </source>
</evidence>
<proteinExistence type="predicted"/>
<dbReference type="OrthoDB" id="9792788at2"/>
<dbReference type="Proteomes" id="UP000321440">
    <property type="component" value="Unassembled WGS sequence"/>
</dbReference>
<keyword evidence="1" id="KW-0472">Membrane</keyword>
<dbReference type="NCBIfam" id="NF008528">
    <property type="entry name" value="PRK11463.1-2"/>
    <property type="match status" value="1"/>
</dbReference>
<dbReference type="Pfam" id="PF04186">
    <property type="entry name" value="FxsA"/>
    <property type="match status" value="1"/>
</dbReference>
<comment type="caution">
    <text evidence="2">The sequence shown here is derived from an EMBL/GenBank/DDBJ whole genome shotgun (WGS) entry which is preliminary data.</text>
</comment>
<feature type="transmembrane region" description="Helical" evidence="1">
    <location>
        <begin position="76"/>
        <end position="101"/>
    </location>
</feature>
<gene>
    <name evidence="2" type="ORF">AHA02nite_16640</name>
</gene>
<name>A0A511W6G3_9BACI</name>
<dbReference type="AlphaFoldDB" id="A0A511W6G3"/>
<sequence>MFRLLFVLIIVVSAIEIALFVWLGNILNIWFVLLGIITTGFLGAILAKQQGVETLNRARLEMANGRAPKEEIFDGVAILLGAVVLFTPGFLTDAFGFMLLIPVTRRPMKKWAQGVVYAMIKKGTVTVIRR</sequence>
<evidence type="ECO:0000313" key="2">
    <source>
        <dbReference type="EMBL" id="GEN45888.1"/>
    </source>
</evidence>
<evidence type="ECO:0008006" key="4">
    <source>
        <dbReference type="Google" id="ProtNLM"/>
    </source>
</evidence>
<dbReference type="RefSeq" id="WP_146816212.1">
    <property type="nucleotide sequence ID" value="NZ_BJYA01000011.1"/>
</dbReference>